<comment type="subcellular location">
    <subcellularLocation>
        <location evidence="1">Cytoplasm</location>
    </subcellularLocation>
</comment>
<feature type="domain" description="K Homology" evidence="7">
    <location>
        <begin position="126"/>
        <end position="194"/>
    </location>
</feature>
<feature type="domain" description="K Homology" evidence="7">
    <location>
        <begin position="534"/>
        <end position="602"/>
    </location>
</feature>
<feature type="compositionally biased region" description="Basic and acidic residues" evidence="6">
    <location>
        <begin position="676"/>
        <end position="686"/>
    </location>
</feature>
<keyword evidence="2" id="KW-0963">Cytoplasm</keyword>
<dbReference type="Gene3D" id="3.30.1370.10">
    <property type="entry name" value="K Homology domain, type 1"/>
    <property type="match status" value="7"/>
</dbReference>
<dbReference type="OrthoDB" id="10027144at2759"/>
<sequence>MSVVEKKTLDYTVDFPKLPDAPSATSTSSTVQSGAWTGSAQPAIKSSVVTEAFKLSAEERASRGGNGRTFGGPVSEEQQKCNQIASATGTKIELNEAKDHSITILITGKQKNVEEARTRLVRDLQTQATVRLEIPKEYHSFIIGKQGSKLHQLEHKFLCRIHMPNRDEKSDIIRIVGPNEYIVEAAKHIKSISDEMSKQKTETLNIPRSFYPWIRGVNNEKLDDLIQRTGVKINIPPIHANNDNIVISGEREGVDAAVAEINHIYQDKKDSVVSFEITVKKPQHRFIIGRKRTGLDEIFRETETIVEIPPEDSDSMTIVLRGPKDKIGDAAGAENLRIDFEEGLIYIEGPTEEVLQAKQKLSAEIARLGDEFCSEVMHVDPSLHRHIIGKSGSVVNKLKEDYDVQIFVPNESLQSDQVRLEGRKENVEKVREFIADVVGKQQKRQQKIANNAQNNAKDKGQPHSTVRLEIPREYYSFIIGKQGSKLHQLEQKFHCRIYMPNRDDESDVIRIVGPNDSIAEAAKHIKSISDEMSKQKTETLNIPRSFYPWIRGVNNEKLDDLIQRTGVKINIPPIHANNDNIVISGEREGVDAAVAEINHIYQDKKDSVVSFEITVKKPQHRFIIGRKRTGLDEIFRETETIVEIPPEDSDSMTIVLRGPKDKIGDAEAAVLQRADVETQHSKRQIREPSPPPSEKPQKLEITGAPWQIDSLEQFPSIGGGNNAQQPAQHVLTHNDGNVWGKRR</sequence>
<comment type="caution">
    <text evidence="8">The sequence shown here is derived from an EMBL/GenBank/DDBJ whole genome shotgun (WGS) entry which is preliminary data.</text>
</comment>
<evidence type="ECO:0000256" key="1">
    <source>
        <dbReference type="ARBA" id="ARBA00004496"/>
    </source>
</evidence>
<evidence type="ECO:0000313" key="8">
    <source>
        <dbReference type="EMBL" id="KAF7634001.1"/>
    </source>
</evidence>
<evidence type="ECO:0000256" key="6">
    <source>
        <dbReference type="SAM" id="MobiDB-lite"/>
    </source>
</evidence>
<evidence type="ECO:0000256" key="4">
    <source>
        <dbReference type="ARBA" id="ARBA00022884"/>
    </source>
</evidence>
<name>A0A8S9ZL34_9BILA</name>
<keyword evidence="9" id="KW-1185">Reference proteome</keyword>
<organism evidence="8 9">
    <name type="scientific">Meloidogyne graminicola</name>
    <dbReference type="NCBI Taxonomy" id="189291"/>
    <lineage>
        <taxon>Eukaryota</taxon>
        <taxon>Metazoa</taxon>
        <taxon>Ecdysozoa</taxon>
        <taxon>Nematoda</taxon>
        <taxon>Chromadorea</taxon>
        <taxon>Rhabditida</taxon>
        <taxon>Tylenchina</taxon>
        <taxon>Tylenchomorpha</taxon>
        <taxon>Tylenchoidea</taxon>
        <taxon>Meloidogynidae</taxon>
        <taxon>Meloidogyninae</taxon>
        <taxon>Meloidogyne</taxon>
    </lineage>
</organism>
<dbReference type="CDD" id="cd02394">
    <property type="entry name" value="KH-I_Vigilin_rpt6"/>
    <property type="match status" value="1"/>
</dbReference>
<dbReference type="CDD" id="cd22408">
    <property type="entry name" value="KH-I_Vigilin_rpt4"/>
    <property type="match status" value="2"/>
</dbReference>
<dbReference type="CDD" id="cd22407">
    <property type="entry name" value="KH-I_Vigilin_rpt3"/>
    <property type="match status" value="2"/>
</dbReference>
<keyword evidence="4 5" id="KW-0694">RNA-binding</keyword>
<dbReference type="GO" id="GO:0003729">
    <property type="term" value="F:mRNA binding"/>
    <property type="evidence" value="ECO:0007669"/>
    <property type="project" value="TreeGrafter"/>
</dbReference>
<dbReference type="PROSITE" id="PS50084">
    <property type="entry name" value="KH_TYPE_1"/>
    <property type="match status" value="7"/>
</dbReference>
<evidence type="ECO:0000256" key="5">
    <source>
        <dbReference type="PROSITE-ProRule" id="PRU00117"/>
    </source>
</evidence>
<dbReference type="Pfam" id="PF24668">
    <property type="entry name" value="KH_Vigilin"/>
    <property type="match status" value="1"/>
</dbReference>
<feature type="region of interest" description="Disordered" evidence="6">
    <location>
        <begin position="14"/>
        <end position="37"/>
    </location>
</feature>
<dbReference type="PANTHER" id="PTHR10627:SF31">
    <property type="entry name" value="DODECA-SATELLITE-BINDING PROTEIN 1, ISOFORM A"/>
    <property type="match status" value="1"/>
</dbReference>
<dbReference type="InterPro" id="IPR036612">
    <property type="entry name" value="KH_dom_type_1_sf"/>
</dbReference>
<feature type="domain" description="K Homology" evidence="7">
    <location>
        <begin position="271"/>
        <end position="366"/>
    </location>
</feature>
<dbReference type="InterPro" id="IPR004088">
    <property type="entry name" value="KH_dom_type_1"/>
</dbReference>
<dbReference type="Proteomes" id="UP000605970">
    <property type="component" value="Unassembled WGS sequence"/>
</dbReference>
<proteinExistence type="predicted"/>
<dbReference type="AlphaFoldDB" id="A0A8S9ZL34"/>
<dbReference type="InterPro" id="IPR004087">
    <property type="entry name" value="KH_dom"/>
</dbReference>
<evidence type="ECO:0000256" key="2">
    <source>
        <dbReference type="ARBA" id="ARBA00022490"/>
    </source>
</evidence>
<reference evidence="8" key="1">
    <citation type="journal article" date="2020" name="Ecol. Evol.">
        <title>Genome structure and content of the rice root-knot nematode (Meloidogyne graminicola).</title>
        <authorList>
            <person name="Phan N.T."/>
            <person name="Danchin E.G.J."/>
            <person name="Klopp C."/>
            <person name="Perfus-Barbeoch L."/>
            <person name="Kozlowski D.K."/>
            <person name="Koutsovoulos G.D."/>
            <person name="Lopez-Roques C."/>
            <person name="Bouchez O."/>
            <person name="Zahm M."/>
            <person name="Besnard G."/>
            <person name="Bellafiore S."/>
        </authorList>
    </citation>
    <scope>NUCLEOTIDE SEQUENCE</scope>
    <source>
        <strain evidence="8">VN-18</strain>
    </source>
</reference>
<accession>A0A8S9ZL34</accession>
<feature type="domain" description="K Homology" evidence="7">
    <location>
        <begin position="462"/>
        <end position="530"/>
    </location>
</feature>
<feature type="domain" description="K Homology" evidence="7">
    <location>
        <begin position="198"/>
        <end position="266"/>
    </location>
</feature>
<evidence type="ECO:0000259" key="7">
    <source>
        <dbReference type="SMART" id="SM00322"/>
    </source>
</evidence>
<feature type="region of interest" description="Disordered" evidence="6">
    <location>
        <begin position="676"/>
        <end position="743"/>
    </location>
</feature>
<evidence type="ECO:0000313" key="9">
    <source>
        <dbReference type="Proteomes" id="UP000605970"/>
    </source>
</evidence>
<gene>
    <name evidence="8" type="ORF">Mgra_00006630</name>
</gene>
<dbReference type="InterPro" id="IPR057778">
    <property type="entry name" value="KH_Vigilin_N"/>
</dbReference>
<protein>
    <recommendedName>
        <fullName evidence="7">K Homology domain-containing protein</fullName>
    </recommendedName>
</protein>
<keyword evidence="3" id="KW-0677">Repeat</keyword>
<dbReference type="EMBL" id="JABEBT010000066">
    <property type="protein sequence ID" value="KAF7634001.1"/>
    <property type="molecule type" value="Genomic_DNA"/>
</dbReference>
<feature type="domain" description="K Homology" evidence="7">
    <location>
        <begin position="371"/>
        <end position="439"/>
    </location>
</feature>
<dbReference type="SMART" id="SM00322">
    <property type="entry name" value="KH"/>
    <property type="match status" value="7"/>
</dbReference>
<dbReference type="PANTHER" id="PTHR10627">
    <property type="entry name" value="SCP160"/>
    <property type="match status" value="1"/>
</dbReference>
<dbReference type="SUPFAM" id="SSF54791">
    <property type="entry name" value="Eukaryotic type KH-domain (KH-domain type I)"/>
    <property type="match status" value="7"/>
</dbReference>
<evidence type="ECO:0000256" key="3">
    <source>
        <dbReference type="ARBA" id="ARBA00022737"/>
    </source>
</evidence>
<feature type="domain" description="K Homology" evidence="7">
    <location>
        <begin position="607"/>
        <end position="675"/>
    </location>
</feature>
<feature type="region of interest" description="Disordered" evidence="6">
    <location>
        <begin position="59"/>
        <end position="78"/>
    </location>
</feature>
<dbReference type="Pfam" id="PF00013">
    <property type="entry name" value="KH_1"/>
    <property type="match status" value="7"/>
</dbReference>